<dbReference type="InterPro" id="IPR015943">
    <property type="entry name" value="WD40/YVTN_repeat-like_dom_sf"/>
</dbReference>
<feature type="region of interest" description="Disordered" evidence="5">
    <location>
        <begin position="635"/>
        <end position="774"/>
    </location>
</feature>
<feature type="compositionally biased region" description="Basic residues" evidence="5">
    <location>
        <begin position="114"/>
        <end position="125"/>
    </location>
</feature>
<feature type="compositionally biased region" description="Low complexity" evidence="5">
    <location>
        <begin position="244"/>
        <end position="255"/>
    </location>
</feature>
<dbReference type="Gene3D" id="1.10.840.10">
    <property type="entry name" value="Ras guanine-nucleotide exchange factors catalytic domain"/>
    <property type="match status" value="1"/>
</dbReference>
<feature type="compositionally biased region" description="Polar residues" evidence="5">
    <location>
        <begin position="509"/>
        <end position="528"/>
    </location>
</feature>
<dbReference type="EMBL" id="KN824314">
    <property type="protein sequence ID" value="KIM25376.1"/>
    <property type="molecule type" value="Genomic_DNA"/>
</dbReference>
<dbReference type="GO" id="GO:0005680">
    <property type="term" value="C:anaphase-promoting complex"/>
    <property type="evidence" value="ECO:0007669"/>
    <property type="project" value="TreeGrafter"/>
</dbReference>
<evidence type="ECO:0000256" key="2">
    <source>
        <dbReference type="ARBA" id="ARBA00022737"/>
    </source>
</evidence>
<feature type="repeat" description="WD" evidence="4">
    <location>
        <begin position="1352"/>
        <end position="1386"/>
    </location>
</feature>
<dbReference type="InterPro" id="IPR000651">
    <property type="entry name" value="Ras-like_Gua-exchang_fac_N"/>
</dbReference>
<dbReference type="SUPFAM" id="SSF50998">
    <property type="entry name" value="Quinoprotein alcohol dehydrogenase-like"/>
    <property type="match status" value="1"/>
</dbReference>
<dbReference type="Gene3D" id="2.130.10.10">
    <property type="entry name" value="YVTN repeat-like/Quinoprotein amine dehydrogenase"/>
    <property type="match status" value="2"/>
</dbReference>
<dbReference type="PROSITE" id="PS50009">
    <property type="entry name" value="RASGEF_CAT"/>
    <property type="match status" value="1"/>
</dbReference>
<dbReference type="InterPro" id="IPR033010">
    <property type="entry name" value="Cdc20/Fizzy"/>
</dbReference>
<dbReference type="InterPro" id="IPR001895">
    <property type="entry name" value="RASGEF_cat_dom"/>
</dbReference>
<feature type="compositionally biased region" description="Polar residues" evidence="5">
    <location>
        <begin position="607"/>
        <end position="618"/>
    </location>
</feature>
<feature type="domain" description="N-terminal Ras-GEF" evidence="7">
    <location>
        <begin position="777"/>
        <end position="908"/>
    </location>
</feature>
<feature type="domain" description="Ras-GEF" evidence="6">
    <location>
        <begin position="829"/>
        <end position="1063"/>
    </location>
</feature>
<dbReference type="SMART" id="SM00147">
    <property type="entry name" value="RasGEF"/>
    <property type="match status" value="1"/>
</dbReference>
<keyword evidence="1 4" id="KW-0853">WD repeat</keyword>
<feature type="compositionally biased region" description="Low complexity" evidence="5">
    <location>
        <begin position="665"/>
        <end position="690"/>
    </location>
</feature>
<keyword evidence="2" id="KW-0677">Repeat</keyword>
<dbReference type="InterPro" id="IPR001680">
    <property type="entry name" value="WD40_rpt"/>
</dbReference>
<proteinExistence type="predicted"/>
<organism evidence="8 9">
    <name type="scientific">Serendipita vermifera MAFF 305830</name>
    <dbReference type="NCBI Taxonomy" id="933852"/>
    <lineage>
        <taxon>Eukaryota</taxon>
        <taxon>Fungi</taxon>
        <taxon>Dikarya</taxon>
        <taxon>Basidiomycota</taxon>
        <taxon>Agaricomycotina</taxon>
        <taxon>Agaricomycetes</taxon>
        <taxon>Sebacinales</taxon>
        <taxon>Serendipitaceae</taxon>
        <taxon>Serendipita</taxon>
    </lineage>
</organism>
<evidence type="ECO:0000313" key="8">
    <source>
        <dbReference type="EMBL" id="KIM25376.1"/>
    </source>
</evidence>
<feature type="region of interest" description="Disordered" evidence="5">
    <location>
        <begin position="584"/>
        <end position="618"/>
    </location>
</feature>
<feature type="compositionally biased region" description="Low complexity" evidence="5">
    <location>
        <begin position="164"/>
        <end position="175"/>
    </location>
</feature>
<feature type="region of interest" description="Disordered" evidence="5">
    <location>
        <begin position="150"/>
        <end position="255"/>
    </location>
</feature>
<dbReference type="GO" id="GO:1990757">
    <property type="term" value="F:ubiquitin ligase activator activity"/>
    <property type="evidence" value="ECO:0007669"/>
    <property type="project" value="TreeGrafter"/>
</dbReference>
<dbReference type="InterPro" id="IPR023578">
    <property type="entry name" value="Ras_GEF_dom_sf"/>
</dbReference>
<sequence length="1494" mass="159187">MSVDSFIQQRISLDASSTSEHTSSAATTPHRATFRLHQLSSNNPSLVGSGTPEPAVDPRWQMAPPNNADAQHAFFKSIESELPETDRIAIQHASASRQQQLLQQEAAAGGGGPTKRHSVLRGKTKQLTKLPIGVASGAVGSGGVLNASASSIPGTTTGYPEGGRAASTSISSTRRPAVFSSGSSAPPQQQIHSAGSSSSGHLPSTSTSGPSTANSLGRRANAPGPINVANNVRTRTHSLGGGSTSSAGASSTAGNATAVASGSSYAQAHPLLPPLRLATDHGMSPVGEAPDTAIEDTSEYCIAIIGSQGCGKSMLVKKIVKRYTVVEQITFNVGDSVVYSTVLHVDVSDNTNPQSVRVLEVDSALVAYPDNLWPPELPRIDGVLLCYDASNEDSFTRIPELLGRKKSILDPPLMLTVCQAGYHALGHALVILACKSDLHRAVSPSRANAIGREYDIGLIEVSITTDAGKGKIRNCFVWEIKAIGRHRRNAAKNAIPPYRNPASPEILQGSRSPWDSISNGGTPTGAQSSAMATALFNSRHQGSQSSVTSGTQLFRQAAGAAGVGGSASNSAPVLPLADTYAQSSSISHSTGGTGTGTGTSSLNGTTDHNALSPSVPSTARTSFDSVVMTGGAGAGAGAGAGGAGAGTGGAGASAIQQPLAPNQRPPSSASSGPPPSSSRTRSTSDALSTAAKVPSTGVGVGVSTIPTASPSPHVPVAMAGDSNADTTPITISNDDLGDAPGPDATSPLLEVGSGPGTAVPAGGGSGPVIESARTQREGSSLQWATLDEILDKLLFVSVSGDDPVFIQHFFLTYRRFATPRSVLLGMQKRMIELGKETRDPLLAKFAQMRIEARDWLRRTMSKKDYVREKDPIGQLTRLFNYLVCWVSAMIVCFDKVEKRARAVDKMVVIAKALRQLNNYMGMNAFVAGINNVRGSDDEELTQTLASRPNSNWKQFKSLQMLVGTARSGQTYRTALKHTAGAAIPDLERHGSDIFRAEEGNLDYSRTDPNLIHWGKFTILGKLVGTVTLYQNRCHTMADYRDLEERPLISELVFNQVVWDLETLINREHRAWEEAQTTESSSTIRKHAKEAFNFGPEDCSYPFMTLPSVSDSLPYIPVFFTDRYITRLNPNASLLNITPTKPTTAESPVSPNHVARLASATFTLPGGRILDLNQSPSSSFVAPNPLATPLPPHPLQTRYYVPNGEQTMRKGKILHIMPERVLDAPEMRPEEEGCTRLIAWSSNGLIVGINRRAFLWNPTTAAVSIVATTSPSTRWITALEWSSRFSKLALLDSHGSVILVDPTKRLTVWKSEKHLPENVTSSMCVANDLLALGNSNGKLQLLDPRVRKPAHEVQAHRGAFSGLRLRADGTVIASAGYDKTLRVWDVRQLPSPSSNEKCLWVARGFSFPTRVLTTHGFPGNFIQAHRFSNMTTLATTKNDSHYDPVTYAAVNPSGTVVATGSADQCIKIWRFWETPKKQIYHPSERPTIRGTEMLR</sequence>
<dbReference type="Pfam" id="PF00400">
    <property type="entry name" value="WD40"/>
    <property type="match status" value="2"/>
</dbReference>
<feature type="compositionally biased region" description="Low complexity" evidence="5">
    <location>
        <begin position="192"/>
        <end position="215"/>
    </location>
</feature>
<protein>
    <submittedName>
        <fullName evidence="8">Uncharacterized protein</fullName>
    </submittedName>
</protein>
<evidence type="ECO:0000259" key="7">
    <source>
        <dbReference type="PROSITE" id="PS50212"/>
    </source>
</evidence>
<feature type="region of interest" description="Disordered" evidence="5">
    <location>
        <begin position="93"/>
        <end position="125"/>
    </location>
</feature>
<dbReference type="GO" id="GO:0007264">
    <property type="term" value="P:small GTPase-mediated signal transduction"/>
    <property type="evidence" value="ECO:0007669"/>
    <property type="project" value="InterPro"/>
</dbReference>
<evidence type="ECO:0000256" key="4">
    <source>
        <dbReference type="PROSITE-ProRule" id="PRU00221"/>
    </source>
</evidence>
<dbReference type="Pfam" id="PF00617">
    <property type="entry name" value="RasGEF"/>
    <property type="match status" value="1"/>
</dbReference>
<dbReference type="GO" id="GO:0005085">
    <property type="term" value="F:guanyl-nucleotide exchange factor activity"/>
    <property type="evidence" value="ECO:0007669"/>
    <property type="project" value="UniProtKB-KW"/>
</dbReference>
<dbReference type="STRING" id="933852.A0A0C3B1F1"/>
<keyword evidence="3" id="KW-0344">Guanine-nucleotide releasing factor</keyword>
<dbReference type="Proteomes" id="UP000054097">
    <property type="component" value="Unassembled WGS sequence"/>
</dbReference>
<dbReference type="GO" id="GO:0010997">
    <property type="term" value="F:anaphase-promoting complex binding"/>
    <property type="evidence" value="ECO:0007669"/>
    <property type="project" value="InterPro"/>
</dbReference>
<gene>
    <name evidence="8" type="ORF">M408DRAFT_10413</name>
</gene>
<feature type="compositionally biased region" description="Gly residues" evidence="5">
    <location>
        <begin position="635"/>
        <end position="651"/>
    </location>
</feature>
<dbReference type="SUPFAM" id="SSF48366">
    <property type="entry name" value="Ras GEF"/>
    <property type="match status" value="1"/>
</dbReference>
<evidence type="ECO:0000256" key="3">
    <source>
        <dbReference type="PROSITE-ProRule" id="PRU00168"/>
    </source>
</evidence>
<evidence type="ECO:0000256" key="1">
    <source>
        <dbReference type="ARBA" id="ARBA00022574"/>
    </source>
</evidence>
<reference evidence="8 9" key="1">
    <citation type="submission" date="2014-04" db="EMBL/GenBank/DDBJ databases">
        <authorList>
            <consortium name="DOE Joint Genome Institute"/>
            <person name="Kuo A."/>
            <person name="Zuccaro A."/>
            <person name="Kohler A."/>
            <person name="Nagy L.G."/>
            <person name="Floudas D."/>
            <person name="Copeland A."/>
            <person name="Barry K.W."/>
            <person name="Cichocki N."/>
            <person name="Veneault-Fourrey C."/>
            <person name="LaButti K."/>
            <person name="Lindquist E.A."/>
            <person name="Lipzen A."/>
            <person name="Lundell T."/>
            <person name="Morin E."/>
            <person name="Murat C."/>
            <person name="Sun H."/>
            <person name="Tunlid A."/>
            <person name="Henrissat B."/>
            <person name="Grigoriev I.V."/>
            <person name="Hibbett D.S."/>
            <person name="Martin F."/>
            <person name="Nordberg H.P."/>
            <person name="Cantor M.N."/>
            <person name="Hua S.X."/>
        </authorList>
    </citation>
    <scope>NUCLEOTIDE SEQUENCE [LARGE SCALE GENOMIC DNA]</scope>
    <source>
        <strain evidence="8 9">MAFF 305830</strain>
    </source>
</reference>
<dbReference type="OrthoDB" id="28357at2759"/>
<feature type="region of interest" description="Disordered" evidence="5">
    <location>
        <begin position="493"/>
        <end position="528"/>
    </location>
</feature>
<dbReference type="GO" id="GO:1905786">
    <property type="term" value="P:positive regulation of anaphase-promoting complex-dependent catabolic process"/>
    <property type="evidence" value="ECO:0007669"/>
    <property type="project" value="TreeGrafter"/>
</dbReference>
<dbReference type="PROSITE" id="PS00678">
    <property type="entry name" value="WD_REPEATS_1"/>
    <property type="match status" value="1"/>
</dbReference>
<reference evidence="9" key="2">
    <citation type="submission" date="2015-01" db="EMBL/GenBank/DDBJ databases">
        <title>Evolutionary Origins and Diversification of the Mycorrhizal Mutualists.</title>
        <authorList>
            <consortium name="DOE Joint Genome Institute"/>
            <consortium name="Mycorrhizal Genomics Consortium"/>
            <person name="Kohler A."/>
            <person name="Kuo A."/>
            <person name="Nagy L.G."/>
            <person name="Floudas D."/>
            <person name="Copeland A."/>
            <person name="Barry K.W."/>
            <person name="Cichocki N."/>
            <person name="Veneault-Fourrey C."/>
            <person name="LaButti K."/>
            <person name="Lindquist E.A."/>
            <person name="Lipzen A."/>
            <person name="Lundell T."/>
            <person name="Morin E."/>
            <person name="Murat C."/>
            <person name="Riley R."/>
            <person name="Ohm R."/>
            <person name="Sun H."/>
            <person name="Tunlid A."/>
            <person name="Henrissat B."/>
            <person name="Grigoriev I.V."/>
            <person name="Hibbett D.S."/>
            <person name="Martin F."/>
        </authorList>
    </citation>
    <scope>NUCLEOTIDE SEQUENCE [LARGE SCALE GENOMIC DNA]</scope>
    <source>
        <strain evidence="9">MAFF 305830</strain>
    </source>
</reference>
<dbReference type="PROSITE" id="PS50212">
    <property type="entry name" value="RASGEF_NTER"/>
    <property type="match status" value="1"/>
</dbReference>
<dbReference type="PROSITE" id="PS50294">
    <property type="entry name" value="WD_REPEATS_REGION"/>
    <property type="match status" value="2"/>
</dbReference>
<feature type="repeat" description="WD" evidence="4">
    <location>
        <begin position="1437"/>
        <end position="1468"/>
    </location>
</feature>
<dbReference type="GO" id="GO:0031145">
    <property type="term" value="P:anaphase-promoting complex-dependent catabolic process"/>
    <property type="evidence" value="ECO:0007669"/>
    <property type="project" value="TreeGrafter"/>
</dbReference>
<dbReference type="Gene3D" id="3.40.50.300">
    <property type="entry name" value="P-loop containing nucleotide triphosphate hydrolases"/>
    <property type="match status" value="1"/>
</dbReference>
<evidence type="ECO:0000256" key="5">
    <source>
        <dbReference type="SAM" id="MobiDB-lite"/>
    </source>
</evidence>
<accession>A0A0C3B1F1</accession>
<dbReference type="InterPro" id="IPR011047">
    <property type="entry name" value="Quinoprotein_ADH-like_sf"/>
</dbReference>
<feature type="compositionally biased region" description="Polar residues" evidence="5">
    <location>
        <begin position="180"/>
        <end position="191"/>
    </location>
</feature>
<dbReference type="InterPro" id="IPR027417">
    <property type="entry name" value="P-loop_NTPase"/>
</dbReference>
<feature type="compositionally biased region" description="Polar residues" evidence="5">
    <location>
        <begin position="723"/>
        <end position="733"/>
    </location>
</feature>
<feature type="compositionally biased region" description="Low complexity" evidence="5">
    <location>
        <begin position="93"/>
        <end position="107"/>
    </location>
</feature>
<keyword evidence="9" id="KW-1185">Reference proteome</keyword>
<dbReference type="SUPFAM" id="SSF52540">
    <property type="entry name" value="P-loop containing nucleoside triphosphate hydrolases"/>
    <property type="match status" value="1"/>
</dbReference>
<dbReference type="SMART" id="SM00320">
    <property type="entry name" value="WD40"/>
    <property type="match status" value="3"/>
</dbReference>
<evidence type="ECO:0000259" key="6">
    <source>
        <dbReference type="PROSITE" id="PS50009"/>
    </source>
</evidence>
<name>A0A0C3B1F1_SERVB</name>
<dbReference type="HOGENOM" id="CLU_248992_0_0_1"/>
<dbReference type="InterPro" id="IPR036964">
    <property type="entry name" value="RASGEF_cat_dom_sf"/>
</dbReference>
<dbReference type="PANTHER" id="PTHR19918">
    <property type="entry name" value="CELL DIVISION CYCLE 20 CDC20 FIZZY -RELATED"/>
    <property type="match status" value="1"/>
</dbReference>
<dbReference type="InterPro" id="IPR019775">
    <property type="entry name" value="WD40_repeat_CS"/>
</dbReference>
<evidence type="ECO:0000313" key="9">
    <source>
        <dbReference type="Proteomes" id="UP000054097"/>
    </source>
</evidence>
<dbReference type="PROSITE" id="PS50082">
    <property type="entry name" value="WD_REPEATS_2"/>
    <property type="match status" value="2"/>
</dbReference>